<feature type="transmembrane region" description="Helical" evidence="1">
    <location>
        <begin position="53"/>
        <end position="77"/>
    </location>
</feature>
<organism evidence="2 3">
    <name type="scientific">Pyrobaculum islandicum (strain DSM 4184 / JCM 9189 / GEO3)</name>
    <dbReference type="NCBI Taxonomy" id="384616"/>
    <lineage>
        <taxon>Archaea</taxon>
        <taxon>Thermoproteota</taxon>
        <taxon>Thermoprotei</taxon>
        <taxon>Thermoproteales</taxon>
        <taxon>Thermoproteaceae</taxon>
        <taxon>Pyrobaculum</taxon>
    </lineage>
</organism>
<keyword evidence="3" id="KW-1185">Reference proteome</keyword>
<dbReference type="AlphaFoldDB" id="A1RTC3"/>
<feature type="transmembrane region" description="Helical" evidence="1">
    <location>
        <begin position="20"/>
        <end position="41"/>
    </location>
</feature>
<dbReference type="Proteomes" id="UP000002595">
    <property type="component" value="Chromosome"/>
</dbReference>
<keyword evidence="1" id="KW-0472">Membrane</keyword>
<keyword evidence="1" id="KW-1133">Transmembrane helix</keyword>
<proteinExistence type="predicted"/>
<evidence type="ECO:0000313" key="2">
    <source>
        <dbReference type="EMBL" id="ABL88205.1"/>
    </source>
</evidence>
<keyword evidence="1" id="KW-0812">Transmembrane</keyword>
<sequence>MFLTFHICGGWDMGVRLLAVGLAAVIISDIVLFSPVIYAATTGAAAKLQAHDFASIYIAVLDTLLSGLGVAILISFIDPRQGLDDPCDVITLYVRGMSATAAAVIAMFMKLESLTPMETAICITNAAGRILTITAYLRDNCFFSNSTTNVHSVSQVYERTISIRPPN</sequence>
<name>A1RTC3_PYRIL</name>
<evidence type="ECO:0000256" key="1">
    <source>
        <dbReference type="SAM" id="Phobius"/>
    </source>
</evidence>
<accession>A1RTC3</accession>
<dbReference type="STRING" id="384616.Pisl_1031"/>
<reference evidence="2" key="1">
    <citation type="submission" date="2006-12" db="EMBL/GenBank/DDBJ databases">
        <title>Complete sequence of Pyrobaculum islandicum DSM 4184.</title>
        <authorList>
            <person name="Copeland A."/>
            <person name="Lucas S."/>
            <person name="Lapidus A."/>
            <person name="Barry K."/>
            <person name="Detter J.C."/>
            <person name="Glavina del Rio T."/>
            <person name="Dalin E."/>
            <person name="Tice H."/>
            <person name="Pitluck S."/>
            <person name="Meincke L."/>
            <person name="Brettin T."/>
            <person name="Bruce D."/>
            <person name="Han C."/>
            <person name="Tapia R."/>
            <person name="Gilna P."/>
            <person name="Schmutz J."/>
            <person name="Larimer F."/>
            <person name="Land M."/>
            <person name="Hauser L."/>
            <person name="Kyrpides N."/>
            <person name="Mikhailova N."/>
            <person name="Cozen A.E."/>
            <person name="Fitz-Gibbon S.T."/>
            <person name="House C.H."/>
            <person name="Saltikov C."/>
            <person name="Lowe T."/>
            <person name="Richardson P."/>
        </authorList>
    </citation>
    <scope>NUCLEOTIDE SEQUENCE [LARGE SCALE GENOMIC DNA]</scope>
    <source>
        <strain evidence="2">DSM 4184</strain>
    </source>
</reference>
<evidence type="ECO:0000313" key="3">
    <source>
        <dbReference type="Proteomes" id="UP000002595"/>
    </source>
</evidence>
<dbReference type="HOGENOM" id="CLU_1590947_0_0_2"/>
<dbReference type="KEGG" id="pis:Pisl_1031"/>
<dbReference type="EMBL" id="CP000504">
    <property type="protein sequence ID" value="ABL88205.1"/>
    <property type="molecule type" value="Genomic_DNA"/>
</dbReference>
<gene>
    <name evidence="2" type="ordered locus">Pisl_1031</name>
</gene>
<feature type="transmembrane region" description="Helical" evidence="1">
    <location>
        <begin position="89"/>
        <end position="109"/>
    </location>
</feature>
<protein>
    <submittedName>
        <fullName evidence="2">Uncharacterized protein</fullName>
    </submittedName>
</protein>